<dbReference type="STRING" id="1077947.SAMN05216227_1009129"/>
<dbReference type="EMBL" id="FOCO01000009">
    <property type="protein sequence ID" value="SEN23597.1"/>
    <property type="molecule type" value="Genomic_DNA"/>
</dbReference>
<protein>
    <recommendedName>
        <fullName evidence="3">Lipoprotein</fullName>
    </recommendedName>
</protein>
<evidence type="ECO:0000313" key="2">
    <source>
        <dbReference type="Proteomes" id="UP000183002"/>
    </source>
</evidence>
<keyword evidence="2" id="KW-1185">Reference proteome</keyword>
<accession>A0A1H8EXI3</accession>
<organism evidence="1 2">
    <name type="scientific">Pseudorhodobacter antarcticus</name>
    <dbReference type="NCBI Taxonomy" id="1077947"/>
    <lineage>
        <taxon>Bacteria</taxon>
        <taxon>Pseudomonadati</taxon>
        <taxon>Pseudomonadota</taxon>
        <taxon>Alphaproteobacteria</taxon>
        <taxon>Rhodobacterales</taxon>
        <taxon>Paracoccaceae</taxon>
        <taxon>Pseudorhodobacter</taxon>
    </lineage>
</organism>
<evidence type="ECO:0008006" key="3">
    <source>
        <dbReference type="Google" id="ProtNLM"/>
    </source>
</evidence>
<proteinExistence type="predicted"/>
<dbReference type="RefSeq" id="WP_050521204.1">
    <property type="nucleotide sequence ID" value="NZ_FOCO01000009.1"/>
</dbReference>
<gene>
    <name evidence="1" type="ORF">SAMN05216227_1009129</name>
</gene>
<sequence>MMNALKISACLAAAGILSGCVVGERFEGTERYRGASSIIATGQDQGIDTGVLNNGRGAIAYDPDGCQQYIIDDGLEGYATNRSDPVSGLPICNNLYPPGTVIREYQSTTEGIQDRVSGPGRRTVVVRR</sequence>
<dbReference type="AlphaFoldDB" id="A0A1H8EXI3"/>
<reference evidence="1 2" key="1">
    <citation type="submission" date="2016-10" db="EMBL/GenBank/DDBJ databases">
        <authorList>
            <person name="de Groot N.N."/>
        </authorList>
    </citation>
    <scope>NUCLEOTIDE SEQUENCE [LARGE SCALE GENOMIC DNA]</scope>
    <source>
        <strain evidence="1 2">CGMCC 1.10836</strain>
    </source>
</reference>
<name>A0A1H8EXI3_9RHOB</name>
<dbReference type="Proteomes" id="UP000183002">
    <property type="component" value="Unassembled WGS sequence"/>
</dbReference>
<evidence type="ECO:0000313" key="1">
    <source>
        <dbReference type="EMBL" id="SEN23597.1"/>
    </source>
</evidence>
<dbReference type="PROSITE" id="PS51257">
    <property type="entry name" value="PROKAR_LIPOPROTEIN"/>
    <property type="match status" value="1"/>
</dbReference>